<dbReference type="EMBL" id="JAPHEH010000002">
    <property type="protein sequence ID" value="MDG4477106.1"/>
    <property type="molecule type" value="Genomic_DNA"/>
</dbReference>
<keyword evidence="3" id="KW-1185">Reference proteome</keyword>
<protein>
    <submittedName>
        <fullName evidence="2">Thioredoxin family protein</fullName>
    </submittedName>
</protein>
<dbReference type="Gene3D" id="3.40.30.10">
    <property type="entry name" value="Glutaredoxin"/>
    <property type="match status" value="1"/>
</dbReference>
<dbReference type="InterPro" id="IPR012336">
    <property type="entry name" value="Thioredoxin-like_fold"/>
</dbReference>
<proteinExistence type="predicted"/>
<sequence>MRIELYRTILCPRCLLVGRSLKKIVEQHSPQIELEVIEVATHLTQTRQAGIRTVPAIKIGNDILTGLILTPQKIRCFIEQHLQDDNSATTGH</sequence>
<name>A0A9X4MH16_9BACT</name>
<comment type="caution">
    <text evidence="2">The sequence shown here is derived from an EMBL/GenBank/DDBJ whole genome shotgun (WGS) entry which is preliminary data.</text>
</comment>
<gene>
    <name evidence="2" type="ORF">OLX77_13170</name>
</gene>
<organism evidence="2 3">
    <name type="scientific">Thiovibrio frasassiensis</name>
    <dbReference type="NCBI Taxonomy" id="2984131"/>
    <lineage>
        <taxon>Bacteria</taxon>
        <taxon>Pseudomonadati</taxon>
        <taxon>Thermodesulfobacteriota</taxon>
        <taxon>Desulfobulbia</taxon>
        <taxon>Desulfobulbales</taxon>
        <taxon>Thiovibrionaceae</taxon>
        <taxon>Thiovibrio</taxon>
    </lineage>
</organism>
<feature type="domain" description="Thioredoxin-like fold" evidence="1">
    <location>
        <begin position="1"/>
        <end position="78"/>
    </location>
</feature>
<evidence type="ECO:0000313" key="2">
    <source>
        <dbReference type="EMBL" id="MDG4477106.1"/>
    </source>
</evidence>
<dbReference type="Proteomes" id="UP001154240">
    <property type="component" value="Unassembled WGS sequence"/>
</dbReference>
<dbReference type="RefSeq" id="WP_307634098.1">
    <property type="nucleotide sequence ID" value="NZ_JAPHEH010000002.1"/>
</dbReference>
<reference evidence="2" key="2">
    <citation type="submission" date="2022-10" db="EMBL/GenBank/DDBJ databases">
        <authorList>
            <person name="Aronson H.S."/>
        </authorList>
    </citation>
    <scope>NUCLEOTIDE SEQUENCE</scope>
    <source>
        <strain evidence="2">RS19-109</strain>
    </source>
</reference>
<accession>A0A9X4MH16</accession>
<evidence type="ECO:0000313" key="3">
    <source>
        <dbReference type="Proteomes" id="UP001154240"/>
    </source>
</evidence>
<dbReference type="SUPFAM" id="SSF52833">
    <property type="entry name" value="Thioredoxin-like"/>
    <property type="match status" value="1"/>
</dbReference>
<dbReference type="InterPro" id="IPR036249">
    <property type="entry name" value="Thioredoxin-like_sf"/>
</dbReference>
<dbReference type="Pfam" id="PF13192">
    <property type="entry name" value="Thioredoxin_3"/>
    <property type="match status" value="1"/>
</dbReference>
<evidence type="ECO:0000259" key="1">
    <source>
        <dbReference type="Pfam" id="PF13192"/>
    </source>
</evidence>
<dbReference type="AlphaFoldDB" id="A0A9X4MH16"/>
<reference evidence="2" key="1">
    <citation type="journal article" date="2022" name="bioRxiv">
        <title>Thiovibrio frasassiensisgen. nov., sp. nov., an autotrophic, elemental sulfur disproportionating bacterium isolated from sulfidic karst sediment, and proposal of Thiovibrionaceae fam. nov.</title>
        <authorList>
            <person name="Aronson H."/>
            <person name="Thomas C."/>
            <person name="Bhattacharyya M."/>
            <person name="Eckstein S."/>
            <person name="Jensen S."/>
            <person name="Barco R."/>
            <person name="Macalady J."/>
            <person name="Amend J."/>
        </authorList>
    </citation>
    <scope>NUCLEOTIDE SEQUENCE</scope>
    <source>
        <strain evidence="2">RS19-109</strain>
    </source>
</reference>